<feature type="compositionally biased region" description="Low complexity" evidence="1">
    <location>
        <begin position="1220"/>
        <end position="1231"/>
    </location>
</feature>
<feature type="compositionally biased region" description="Gly residues" evidence="1">
    <location>
        <begin position="1128"/>
        <end position="1144"/>
    </location>
</feature>
<evidence type="ECO:0000313" key="2">
    <source>
        <dbReference type="EMBL" id="CAK0867068.1"/>
    </source>
</evidence>
<dbReference type="EMBL" id="CAUYUJ010016604">
    <property type="protein sequence ID" value="CAK0867068.1"/>
    <property type="molecule type" value="Genomic_DNA"/>
</dbReference>
<protein>
    <submittedName>
        <fullName evidence="2">Uncharacterized protein</fullName>
    </submittedName>
</protein>
<feature type="compositionally biased region" description="Basic residues" evidence="1">
    <location>
        <begin position="1153"/>
        <end position="1172"/>
    </location>
</feature>
<evidence type="ECO:0000313" key="3">
    <source>
        <dbReference type="Proteomes" id="UP001189429"/>
    </source>
</evidence>
<feature type="compositionally biased region" description="Basic and acidic residues" evidence="1">
    <location>
        <begin position="982"/>
        <end position="991"/>
    </location>
</feature>
<feature type="compositionally biased region" description="Basic and acidic residues" evidence="1">
    <location>
        <begin position="325"/>
        <end position="335"/>
    </location>
</feature>
<feature type="compositionally biased region" description="Low complexity" evidence="1">
    <location>
        <begin position="401"/>
        <end position="410"/>
    </location>
</feature>
<feature type="region of interest" description="Disordered" evidence="1">
    <location>
        <begin position="830"/>
        <end position="850"/>
    </location>
</feature>
<reference evidence="2" key="1">
    <citation type="submission" date="2023-10" db="EMBL/GenBank/DDBJ databases">
        <authorList>
            <person name="Chen Y."/>
            <person name="Shah S."/>
            <person name="Dougan E. K."/>
            <person name="Thang M."/>
            <person name="Chan C."/>
        </authorList>
    </citation>
    <scope>NUCLEOTIDE SEQUENCE [LARGE SCALE GENOMIC DNA]</scope>
</reference>
<accession>A0ABN9V6U9</accession>
<evidence type="ECO:0000256" key="1">
    <source>
        <dbReference type="SAM" id="MobiDB-lite"/>
    </source>
</evidence>
<feature type="region of interest" description="Disordered" evidence="1">
    <location>
        <begin position="1008"/>
        <end position="1085"/>
    </location>
</feature>
<name>A0ABN9V6U9_9DINO</name>
<feature type="compositionally biased region" description="Low complexity" evidence="1">
    <location>
        <begin position="438"/>
        <end position="451"/>
    </location>
</feature>
<feature type="compositionally biased region" description="Pro residues" evidence="1">
    <location>
        <begin position="314"/>
        <end position="324"/>
    </location>
</feature>
<feature type="compositionally biased region" description="Acidic residues" evidence="1">
    <location>
        <begin position="354"/>
        <end position="366"/>
    </location>
</feature>
<sequence>MEVNGDRELVDRLLAAVPFLSKMLAGQVPPVVLLLEEFGQGSAGDAVACPSKVWPLAVESASAAAAMVALEAQVAGGEAEAISPTSCLEQEAQVVGGVALGEMMDPGESVGMSQSVQQDSNHLIEKAPVEVVGAGPHVHPCALVVANSCMEEASAWLGGWWPLLGDDPYGETYCYLEALYVDDLDRNWEVMVAEINARIRPMPTSYTTRSRDFGALVQHPPSCATVLKPTATVKEQGRNPLAAAAGVQNLPSIRALGAEELPVPVGEAREPGARPADAAGTPAAAQQSPPAETAADAEAAPVPPPDSPLEASAPRPPWRQPEPAPRGEGEQRMPDEPPALAGEVDAASSISPDGVEEGADTDDPDTVPDKEAVEEPAAIALGAGGAAEEPAAPEEGGGAAPQGAQEEAPLSDLSELSEMEVDQAELSPAAQAEEGDCAAQAEEGLGAAQADAKLDQGRTLPEEQASAWPLAPDGELRPAPGPAPERGSSPAAQESGGAGRAEGWSNYDYGGGAQWPAGQGYGAAGRSDCWKCVACGCGKTTVWASHCKHCGTAQGTGSSGRGQDAPLDAKELQMLVALARRAGDQATAARYQGQLDSMAAASKPPPKALQDQVSDLHHRIKKLDGRLEAELAKLARWQDGIKAQEVLIHDFSKQPEAMVTEHRQLVAQLHSAVVPPSAADAEVTPGPTLSLRDLVDGRVSNIVIDDGGLFSVDAEGMEASDLQEVERRRADFKEHIGKAAKALFAEAMERAAVAKAEHDGYLKRMATKRRKGCDGAVSAGGGSAEFASMQHELRGVFSSSRPDVIGRTGSPRMSIKAGVGRMATPKILKAHESSGPRRGAPPDKATASQDQYNQALRTAVEVGSRKRRRTVSPLGRSQLHNCCDPDLLVDSPQRTWRKDTFTYDYIHSLLRYDLPPPNGIGSLQILGNVNAIDGVAAVGGVPAAPGPGAALAVAAAEAGAAQDVLPGHAQDVQRPARIWQDPARHGHDASGHRLARRRGRPVVLHRARAAAGRGTRQHGGVPPALGPGRQAPGRGRGAAARRRPGQRAERAGRGGGAPAVAARRRAGHVGARVVERRGRRRRAADVWAPEGDLPAAALRRRLRRVLRRRERRGRRPAAQARGVRAGQAEGGAGRGAPEPGGAGRPSGCAAGPRRGRQRGRGRRVARQRRRPGARGQPPEGGRPPEGPRRAEAGGAAHPPALLGGQPAARARRGAPEAEARPAVPLRRAPAGGVAGTGAKGGAASCRSIG</sequence>
<feature type="region of interest" description="Disordered" evidence="1">
    <location>
        <begin position="1109"/>
        <end position="1249"/>
    </location>
</feature>
<organism evidence="2 3">
    <name type="scientific">Prorocentrum cordatum</name>
    <dbReference type="NCBI Taxonomy" id="2364126"/>
    <lineage>
        <taxon>Eukaryota</taxon>
        <taxon>Sar</taxon>
        <taxon>Alveolata</taxon>
        <taxon>Dinophyceae</taxon>
        <taxon>Prorocentrales</taxon>
        <taxon>Prorocentraceae</taxon>
        <taxon>Prorocentrum</taxon>
    </lineage>
</organism>
<feature type="compositionally biased region" description="Low complexity" evidence="1">
    <location>
        <begin position="1192"/>
        <end position="1208"/>
    </location>
</feature>
<keyword evidence="3" id="KW-1185">Reference proteome</keyword>
<proteinExistence type="predicted"/>
<feature type="region of interest" description="Disordered" evidence="1">
    <location>
        <begin position="266"/>
        <end position="503"/>
    </location>
</feature>
<feature type="non-terminal residue" evidence="2">
    <location>
        <position position="1249"/>
    </location>
</feature>
<feature type="compositionally biased region" description="Low complexity" evidence="1">
    <location>
        <begin position="1116"/>
        <end position="1127"/>
    </location>
</feature>
<feature type="compositionally biased region" description="Low complexity" evidence="1">
    <location>
        <begin position="273"/>
        <end position="300"/>
    </location>
</feature>
<feature type="compositionally biased region" description="Low complexity" evidence="1">
    <location>
        <begin position="375"/>
        <end position="394"/>
    </location>
</feature>
<dbReference type="Proteomes" id="UP001189429">
    <property type="component" value="Unassembled WGS sequence"/>
</dbReference>
<gene>
    <name evidence="2" type="ORF">PCOR1329_LOCUS54086</name>
</gene>
<comment type="caution">
    <text evidence="2">The sequence shown here is derived from an EMBL/GenBank/DDBJ whole genome shotgun (WGS) entry which is preliminary data.</text>
</comment>
<feature type="compositionally biased region" description="Low complexity" evidence="1">
    <location>
        <begin position="1009"/>
        <end position="1033"/>
    </location>
</feature>
<feature type="region of interest" description="Disordered" evidence="1">
    <location>
        <begin position="982"/>
        <end position="1001"/>
    </location>
</feature>